<proteinExistence type="predicted"/>
<dbReference type="OrthoDB" id="6359816at2759"/>
<organism evidence="2 3">
    <name type="scientific">Lachnellula arida</name>
    <dbReference type="NCBI Taxonomy" id="1316785"/>
    <lineage>
        <taxon>Eukaryota</taxon>
        <taxon>Fungi</taxon>
        <taxon>Dikarya</taxon>
        <taxon>Ascomycota</taxon>
        <taxon>Pezizomycotina</taxon>
        <taxon>Leotiomycetes</taxon>
        <taxon>Helotiales</taxon>
        <taxon>Lachnaceae</taxon>
        <taxon>Lachnellula</taxon>
    </lineage>
</organism>
<reference evidence="2 3" key="1">
    <citation type="submission" date="2018-05" db="EMBL/GenBank/DDBJ databases">
        <title>Whole genome sequencing for identification of molecular markers to develop diagnostic detection tools for the regulated plant pathogen Lachnellula willkommii.</title>
        <authorList>
            <person name="Giroux E."/>
            <person name="Bilodeau G."/>
        </authorList>
    </citation>
    <scope>NUCLEOTIDE SEQUENCE [LARGE SCALE GENOMIC DNA]</scope>
    <source>
        <strain evidence="2 3">CBS 203.66</strain>
    </source>
</reference>
<dbReference type="PROSITE" id="PS50097">
    <property type="entry name" value="BTB"/>
    <property type="match status" value="1"/>
</dbReference>
<dbReference type="Pfam" id="PF00651">
    <property type="entry name" value="BTB"/>
    <property type="match status" value="1"/>
</dbReference>
<dbReference type="Proteomes" id="UP000469559">
    <property type="component" value="Unassembled WGS sequence"/>
</dbReference>
<dbReference type="EMBL" id="QGMF01000571">
    <property type="protein sequence ID" value="TVY15019.1"/>
    <property type="molecule type" value="Genomic_DNA"/>
</dbReference>
<accession>A0A8T9B8T2</accession>
<dbReference type="PANTHER" id="PTHR47843">
    <property type="entry name" value="BTB DOMAIN-CONTAINING PROTEIN-RELATED"/>
    <property type="match status" value="1"/>
</dbReference>
<gene>
    <name evidence="2" type="ORF">LARI1_G006903</name>
</gene>
<keyword evidence="3" id="KW-1185">Reference proteome</keyword>
<evidence type="ECO:0000259" key="1">
    <source>
        <dbReference type="PROSITE" id="PS50097"/>
    </source>
</evidence>
<dbReference type="InterPro" id="IPR000210">
    <property type="entry name" value="BTB/POZ_dom"/>
</dbReference>
<evidence type="ECO:0000313" key="2">
    <source>
        <dbReference type="EMBL" id="TVY15019.1"/>
    </source>
</evidence>
<comment type="caution">
    <text evidence="2">The sequence shown here is derived from an EMBL/GenBank/DDBJ whole genome shotgun (WGS) entry which is preliminary data.</text>
</comment>
<sequence length="245" mass="28132">MASQGTKRKCEDEVLPFNKRMGTEMVNIYVGEGDDKEHFHVHKELLCNKIPYFEKMFKGGFQEATTNEARFSEDNPESFGLLLGWVYEGSLPPLKIAPKEGEENFNLSWNCAKLYALCDKLCIPELMDQVMDAYLQRHRDNHTTPSESSMEHIYSIMGSGSFLRRYIAYTCAFVIPSGIEDEWKIEELAELMATVPDLARDVTRITRETRGKVVDPRKLPNCNFHTHQKDIPCPWKTGKKAKQTS</sequence>
<dbReference type="Gene3D" id="3.30.710.10">
    <property type="entry name" value="Potassium Channel Kv1.1, Chain A"/>
    <property type="match status" value="1"/>
</dbReference>
<dbReference type="SUPFAM" id="SSF54695">
    <property type="entry name" value="POZ domain"/>
    <property type="match status" value="1"/>
</dbReference>
<protein>
    <recommendedName>
        <fullName evidence="1">BTB domain-containing protein</fullName>
    </recommendedName>
</protein>
<dbReference type="AlphaFoldDB" id="A0A8T9B8T2"/>
<evidence type="ECO:0000313" key="3">
    <source>
        <dbReference type="Proteomes" id="UP000469559"/>
    </source>
</evidence>
<dbReference type="InterPro" id="IPR011333">
    <property type="entry name" value="SKP1/BTB/POZ_sf"/>
</dbReference>
<dbReference type="CDD" id="cd18186">
    <property type="entry name" value="BTB_POZ_ZBTB_KLHL-like"/>
    <property type="match status" value="1"/>
</dbReference>
<dbReference type="SMART" id="SM00225">
    <property type="entry name" value="BTB"/>
    <property type="match status" value="1"/>
</dbReference>
<feature type="domain" description="BTB" evidence="1">
    <location>
        <begin position="24"/>
        <end position="95"/>
    </location>
</feature>
<name>A0A8T9B8T2_9HELO</name>